<feature type="compositionally biased region" description="Basic and acidic residues" evidence="2">
    <location>
        <begin position="1"/>
        <end position="10"/>
    </location>
</feature>
<evidence type="ECO:0000313" key="4">
    <source>
        <dbReference type="EMBL" id="RVW98713.1"/>
    </source>
</evidence>
<dbReference type="PANTHER" id="PTHR19444">
    <property type="entry name" value="UNC-93 RELATED"/>
    <property type="match status" value="1"/>
</dbReference>
<keyword evidence="3" id="KW-0812">Transmembrane</keyword>
<reference evidence="4 5" key="1">
    <citation type="journal article" date="2018" name="PLoS Genet.">
        <title>Population sequencing reveals clonal diversity and ancestral inbreeding in the grapevine cultivar Chardonnay.</title>
        <authorList>
            <person name="Roach M.J."/>
            <person name="Johnson D.L."/>
            <person name="Bohlmann J."/>
            <person name="van Vuuren H.J."/>
            <person name="Jones S.J."/>
            <person name="Pretorius I.S."/>
            <person name="Schmidt S.A."/>
            <person name="Borneman A.R."/>
        </authorList>
    </citation>
    <scope>NUCLEOTIDE SEQUENCE [LARGE SCALE GENOMIC DNA]</scope>
    <source>
        <strain evidence="5">cv. Chardonnay</strain>
        <tissue evidence="4">Leaf</tissue>
    </source>
</reference>
<feature type="transmembrane region" description="Helical" evidence="3">
    <location>
        <begin position="138"/>
        <end position="158"/>
    </location>
</feature>
<evidence type="ECO:0000256" key="3">
    <source>
        <dbReference type="SAM" id="Phobius"/>
    </source>
</evidence>
<accession>A0A438IPR7</accession>
<organism evidence="4 5">
    <name type="scientific">Vitis vinifera</name>
    <name type="common">Grape</name>
    <dbReference type="NCBI Taxonomy" id="29760"/>
    <lineage>
        <taxon>Eukaryota</taxon>
        <taxon>Viridiplantae</taxon>
        <taxon>Streptophyta</taxon>
        <taxon>Embryophyta</taxon>
        <taxon>Tracheophyta</taxon>
        <taxon>Spermatophyta</taxon>
        <taxon>Magnoliopsida</taxon>
        <taxon>eudicotyledons</taxon>
        <taxon>Gunneridae</taxon>
        <taxon>Pentapetalae</taxon>
        <taxon>rosids</taxon>
        <taxon>Vitales</taxon>
        <taxon>Vitaceae</taxon>
        <taxon>Viteae</taxon>
        <taxon>Vitis</taxon>
    </lineage>
</organism>
<evidence type="ECO:0000256" key="1">
    <source>
        <dbReference type="ARBA" id="ARBA00009172"/>
    </source>
</evidence>
<name>A0A438IPR7_VITVI</name>
<proteinExistence type="inferred from homology"/>
<dbReference type="PANTHER" id="PTHR19444:SF13">
    <property type="entry name" value="PROTEIN UNC-93 HOMOLOG A"/>
    <property type="match status" value="1"/>
</dbReference>
<comment type="similarity">
    <text evidence="1">Belongs to the unc-93 family.</text>
</comment>
<keyword evidence="3" id="KW-1133">Transmembrane helix</keyword>
<gene>
    <name evidence="4" type="primary">VvCHDp000840</name>
    <name evidence="4" type="ORF">CK203_024106</name>
</gene>
<protein>
    <submittedName>
        <fullName evidence="4">UNC93-like protein 3</fullName>
    </submittedName>
</protein>
<feature type="transmembrane region" description="Helical" evidence="3">
    <location>
        <begin position="203"/>
        <end position="219"/>
    </location>
</feature>
<dbReference type="InterPro" id="IPR051951">
    <property type="entry name" value="UNC-93_regulatory"/>
</dbReference>
<sequence>MDSVDSRDEESPLVVSDSQSKTLQNHTRDVHILSCSFLLIFLAYGATQNLESSVNTVHDGSGFCIPWFCCFSDMGRTGTYLTATARSHANDNNLHEGTVIGNFNGEFWGMFASHQFAGNLITLALLKDGTKGSAGGTTLLFIVFLCSMTLGTILMWFLRRRDNKGEEGSLEPAVGSTLMQCLCRMFTGCWSTHVWSIVNHLDSFSGAFAQVIVLLWILLKYRVTSGVLGTIYPLLMAAIWGIGDGVFNTQINALIGFSSRMIRKEHLHNTRCGRVLQFQLSFPQPIHLTASHVGGDACSLFTAFSAFLFLTHKVERAFSSSTSPQVAS</sequence>
<dbReference type="Proteomes" id="UP000288805">
    <property type="component" value="Unassembled WGS sequence"/>
</dbReference>
<feature type="transmembrane region" description="Helical" evidence="3">
    <location>
        <begin position="30"/>
        <end position="47"/>
    </location>
</feature>
<comment type="caution">
    <text evidence="4">The sequence shown here is derived from an EMBL/GenBank/DDBJ whole genome shotgun (WGS) entry which is preliminary data.</text>
</comment>
<keyword evidence="3" id="KW-0472">Membrane</keyword>
<dbReference type="EMBL" id="QGNW01000091">
    <property type="protein sequence ID" value="RVW98713.1"/>
    <property type="molecule type" value="Genomic_DNA"/>
</dbReference>
<evidence type="ECO:0000256" key="2">
    <source>
        <dbReference type="SAM" id="MobiDB-lite"/>
    </source>
</evidence>
<evidence type="ECO:0000313" key="5">
    <source>
        <dbReference type="Proteomes" id="UP000288805"/>
    </source>
</evidence>
<feature type="region of interest" description="Disordered" evidence="2">
    <location>
        <begin position="1"/>
        <end position="20"/>
    </location>
</feature>
<dbReference type="AlphaFoldDB" id="A0A438IPR7"/>